<evidence type="ECO:0000313" key="3">
    <source>
        <dbReference type="Proteomes" id="UP000077671"/>
    </source>
</evidence>
<feature type="domain" description="NADAR" evidence="1">
    <location>
        <begin position="77"/>
        <end position="196"/>
    </location>
</feature>
<protein>
    <recommendedName>
        <fullName evidence="1">NADAR domain-containing protein</fullName>
    </recommendedName>
</protein>
<evidence type="ECO:0000259" key="1">
    <source>
        <dbReference type="Pfam" id="PF08719"/>
    </source>
</evidence>
<evidence type="ECO:0000313" key="2">
    <source>
        <dbReference type="EMBL" id="KAE8240613.1"/>
    </source>
</evidence>
<comment type="caution">
    <text evidence="2">The sequence shown here is derived from an EMBL/GenBank/DDBJ whole genome shotgun (WGS) entry which is preliminary data.</text>
</comment>
<name>A0A8T8SI24_9BASI</name>
<reference evidence="2" key="2">
    <citation type="journal article" date="2019" name="IMA Fungus">
        <title>Genome sequencing and comparison of five Tilletia species to identify candidate genes for the detection of regulated species infecting wheat.</title>
        <authorList>
            <person name="Nguyen H.D.T."/>
            <person name="Sultana T."/>
            <person name="Kesanakurti P."/>
            <person name="Hambleton S."/>
        </authorList>
    </citation>
    <scope>NUCLEOTIDE SEQUENCE</scope>
    <source>
        <strain evidence="2">DAOMC 238032</strain>
    </source>
</reference>
<dbReference type="CDD" id="cd15457">
    <property type="entry name" value="NADAR"/>
    <property type="match status" value="1"/>
</dbReference>
<feature type="non-terminal residue" evidence="2">
    <location>
        <position position="1"/>
    </location>
</feature>
<dbReference type="Gene3D" id="1.10.357.40">
    <property type="entry name" value="YbiA-like"/>
    <property type="match status" value="1"/>
</dbReference>
<dbReference type="EMBL" id="LWDD02002579">
    <property type="protein sequence ID" value="KAE8240613.1"/>
    <property type="molecule type" value="Genomic_DNA"/>
</dbReference>
<dbReference type="InterPro" id="IPR037238">
    <property type="entry name" value="YbiA-like_sf"/>
</dbReference>
<dbReference type="InterPro" id="IPR012816">
    <property type="entry name" value="NADAR"/>
</dbReference>
<organism evidence="2 3">
    <name type="scientific">Tilletia caries</name>
    <name type="common">wheat bunt fungus</name>
    <dbReference type="NCBI Taxonomy" id="13290"/>
    <lineage>
        <taxon>Eukaryota</taxon>
        <taxon>Fungi</taxon>
        <taxon>Dikarya</taxon>
        <taxon>Basidiomycota</taxon>
        <taxon>Ustilaginomycotina</taxon>
        <taxon>Exobasidiomycetes</taxon>
        <taxon>Tilletiales</taxon>
        <taxon>Tilletiaceae</taxon>
        <taxon>Tilletia</taxon>
    </lineage>
</organism>
<dbReference type="SUPFAM" id="SSF143990">
    <property type="entry name" value="YbiA-like"/>
    <property type="match status" value="1"/>
</dbReference>
<accession>A0A8T8SI24</accession>
<sequence>RPLEKSLTSSHAHCAYVIVHQQRGKQCAACSTLLGDIGYYECASKNWICEACVAQVVTQIRFWEKLSAPHWLASYFPSPIVHKGIMFKNVAILFQASKFTTAQRFIEFSREDSAEKAFNKARSLQREVRSDWADIKVQVMVLCQYLKFSQNRQLGAWLLATNDIRLVECSDKFWGEGCGDGPNKLGRVLQEVRKLLKDGAIPKDLVAIRRF</sequence>
<dbReference type="Proteomes" id="UP000077671">
    <property type="component" value="Unassembled WGS sequence"/>
</dbReference>
<gene>
    <name evidence="2" type="ORF">A4X03_0g8470</name>
</gene>
<proteinExistence type="predicted"/>
<dbReference type="AlphaFoldDB" id="A0A8T8SI24"/>
<dbReference type="Pfam" id="PF08719">
    <property type="entry name" value="NADAR"/>
    <property type="match status" value="1"/>
</dbReference>
<reference evidence="2" key="1">
    <citation type="submission" date="2016-04" db="EMBL/GenBank/DDBJ databases">
        <authorList>
            <person name="Nguyen H.D."/>
            <person name="Kesanakurti P."/>
            <person name="Cullis J."/>
            <person name="Levesque C.A."/>
            <person name="Hambleton S."/>
        </authorList>
    </citation>
    <scope>NUCLEOTIDE SEQUENCE</scope>
    <source>
        <strain evidence="2">DAOMC 238032</strain>
    </source>
</reference>